<feature type="signal peptide" evidence="2">
    <location>
        <begin position="1"/>
        <end position="30"/>
    </location>
</feature>
<feature type="chain" id="PRO_5018015726" evidence="2">
    <location>
        <begin position="31"/>
        <end position="527"/>
    </location>
</feature>
<dbReference type="InterPro" id="IPR003646">
    <property type="entry name" value="SH3-like_bac-type"/>
</dbReference>
<evidence type="ECO:0000259" key="3">
    <source>
        <dbReference type="Pfam" id="PF08239"/>
    </source>
</evidence>
<accession>A0A3P1T1H7</accession>
<comment type="caution">
    <text evidence="5">The sequence shown here is derived from an EMBL/GenBank/DDBJ whole genome shotgun (WGS) entry which is preliminary data.</text>
</comment>
<evidence type="ECO:0000313" key="6">
    <source>
        <dbReference type="Proteomes" id="UP000280819"/>
    </source>
</evidence>
<dbReference type="Proteomes" id="UP000280819">
    <property type="component" value="Unassembled WGS sequence"/>
</dbReference>
<feature type="region of interest" description="Disordered" evidence="1">
    <location>
        <begin position="254"/>
        <end position="295"/>
    </location>
</feature>
<name>A0A3P1T1H7_9ACTN</name>
<feature type="domain" description="SH3b" evidence="3">
    <location>
        <begin position="303"/>
        <end position="363"/>
    </location>
</feature>
<dbReference type="Pfam" id="PF18013">
    <property type="entry name" value="Phage_lysozyme2"/>
    <property type="match status" value="1"/>
</dbReference>
<dbReference type="Gene3D" id="1.10.530.10">
    <property type="match status" value="1"/>
</dbReference>
<dbReference type="RefSeq" id="WP_124845907.1">
    <property type="nucleotide sequence ID" value="NZ_RQZG01000023.1"/>
</dbReference>
<protein>
    <submittedName>
        <fullName evidence="5">Uncharacterized protein</fullName>
    </submittedName>
</protein>
<sequence length="527" mass="56290">MRTSTRVAAVIAAALTMIATLVATPMVAHAQDNNKTAFDYFVGHGLSNEQAAGIVGNLMAESGDPINPRAVQPGGPGRGIAQWSVGERWATLESFAAGQGRDPWALDLQLDFIWHEFNTTEGNAFAHLKGTSTVQDAALSFSSKFERCNPIYCHNDKRIEYAQRIFDSYAGGSGPAPLPGLAQGITTDFVNLRGGTNTQASVLVEIPAGVSVGVECQAKGELISGTYTTDWWARITYDGKSGYATRAYVRIPHGQPAVPECDTPAPEPPAPPAPEPSAPEAPAPAPDPAPQQPELAKGTTTDVLSLRDSTNTAATQLAELPPNTTVDVQCQAQGQLVNGTYTTNWWARVTYDGKTGYVSRAYLRIPAGQAEVAVCPDAPKPPSDSAENGPIARAEVIARAQHWLNQPVPYSMYANTGDPQGKPYRTDCSGFVSMAFHLDQSLSTVTLPERVTEIPKDELRVGDIVGNLGPGTGGANGHVVIFNGWVDDAKTQFNTIEQAPDATQARVATWGSDFYLHHAYRYNNIAD</sequence>
<reference evidence="5 6" key="1">
    <citation type="submission" date="2018-11" db="EMBL/GenBank/DDBJ databases">
        <title>Genomes From Bacteria Associated with the Canine Oral Cavity: a Test Case for Automated Genome-Based Taxonomic Assignment.</title>
        <authorList>
            <person name="Coil D.A."/>
            <person name="Jospin G."/>
            <person name="Darling A.E."/>
            <person name="Wallis C."/>
            <person name="Davis I.J."/>
            <person name="Harris S."/>
            <person name="Eisen J.A."/>
            <person name="Holcombe L.J."/>
            <person name="O'Flynn C."/>
        </authorList>
    </citation>
    <scope>NUCLEOTIDE SEQUENCE [LARGE SCALE GENOMIC DNA]</scope>
    <source>
        <strain evidence="5 6">OH887_COT-365</strain>
    </source>
</reference>
<evidence type="ECO:0000313" key="5">
    <source>
        <dbReference type="EMBL" id="RRD03291.1"/>
    </source>
</evidence>
<dbReference type="Pfam" id="PF08239">
    <property type="entry name" value="SH3_3"/>
    <property type="match status" value="1"/>
</dbReference>
<organism evidence="5 6">
    <name type="scientific">Arachnia propionica</name>
    <dbReference type="NCBI Taxonomy" id="1750"/>
    <lineage>
        <taxon>Bacteria</taxon>
        <taxon>Bacillati</taxon>
        <taxon>Actinomycetota</taxon>
        <taxon>Actinomycetes</taxon>
        <taxon>Propionibacteriales</taxon>
        <taxon>Propionibacteriaceae</taxon>
        <taxon>Arachnia</taxon>
    </lineage>
</organism>
<gene>
    <name evidence="5" type="ORF">EII34_14590</name>
</gene>
<keyword evidence="2" id="KW-0732">Signal</keyword>
<evidence type="ECO:0000256" key="1">
    <source>
        <dbReference type="SAM" id="MobiDB-lite"/>
    </source>
</evidence>
<dbReference type="InterPro" id="IPR041219">
    <property type="entry name" value="Phage_lysozyme2"/>
</dbReference>
<feature type="compositionally biased region" description="Pro residues" evidence="1">
    <location>
        <begin position="265"/>
        <end position="291"/>
    </location>
</feature>
<dbReference type="Gene3D" id="2.30.30.40">
    <property type="entry name" value="SH3 Domains"/>
    <property type="match status" value="2"/>
</dbReference>
<dbReference type="SUPFAM" id="SSF54001">
    <property type="entry name" value="Cysteine proteinases"/>
    <property type="match status" value="1"/>
</dbReference>
<proteinExistence type="predicted"/>
<dbReference type="OrthoDB" id="9810670at2"/>
<evidence type="ECO:0000256" key="2">
    <source>
        <dbReference type="SAM" id="SignalP"/>
    </source>
</evidence>
<dbReference type="Gene3D" id="3.90.1720.10">
    <property type="entry name" value="endopeptidase domain like (from Nostoc punctiforme)"/>
    <property type="match status" value="1"/>
</dbReference>
<dbReference type="EMBL" id="RQZG01000023">
    <property type="protein sequence ID" value="RRD03291.1"/>
    <property type="molecule type" value="Genomic_DNA"/>
</dbReference>
<dbReference type="InterPro" id="IPR038765">
    <property type="entry name" value="Papain-like_cys_pep_sf"/>
</dbReference>
<feature type="domain" description="Phage tail lysozyme" evidence="4">
    <location>
        <begin position="33"/>
        <end position="169"/>
    </location>
</feature>
<dbReference type="AlphaFoldDB" id="A0A3P1T1H7"/>
<evidence type="ECO:0000259" key="4">
    <source>
        <dbReference type="Pfam" id="PF18013"/>
    </source>
</evidence>